<dbReference type="InterPro" id="IPR050855">
    <property type="entry name" value="NDM-1-like"/>
</dbReference>
<dbReference type="PANTHER" id="PTHR42951:SF4">
    <property type="entry name" value="ACYL-COENZYME A THIOESTERASE MBLAC2"/>
    <property type="match status" value="1"/>
</dbReference>
<dbReference type="PDB" id="6V3U">
    <property type="method" value="X-ray"/>
    <property type="resolution" value="2.00 A"/>
    <property type="chains" value="A/B=23-261"/>
</dbReference>
<dbReference type="PANTHER" id="PTHR42951">
    <property type="entry name" value="METALLO-BETA-LACTAMASE DOMAIN-CONTAINING"/>
    <property type="match status" value="1"/>
</dbReference>
<feature type="binding site" evidence="16">
    <location>
        <position position="215"/>
    </location>
    <ligand>
        <name>Zn(2+)</name>
        <dbReference type="ChEBI" id="CHEBI:29105"/>
        <label>2</label>
    </ligand>
</feature>
<feature type="binding site" evidence="18">
    <location>
        <position position="112"/>
    </location>
    <ligand>
        <name>Zn(2+)</name>
        <dbReference type="ChEBI" id="CHEBI:29105"/>
        <label>1</label>
    </ligand>
</feature>
<evidence type="ECO:0000256" key="5">
    <source>
        <dbReference type="ARBA" id="ARBA00011245"/>
    </source>
</evidence>
<evidence type="ECO:0000256" key="10">
    <source>
        <dbReference type="ARBA" id="ARBA00022801"/>
    </source>
</evidence>
<comment type="subcellular location">
    <subcellularLocation>
        <location evidence="3">Periplasm</location>
    </subcellularLocation>
</comment>
<feature type="binding site" evidence="17">
    <location>
        <position position="167"/>
    </location>
    <ligand>
        <name>Ca(2+)</name>
        <dbReference type="ChEBI" id="CHEBI:29108"/>
        <label>2</label>
    </ligand>
</feature>
<dbReference type="Gene3D" id="3.60.15.10">
    <property type="entry name" value="Ribonuclease Z/Hydroxyacylglutathione hydrolase-like"/>
    <property type="match status" value="1"/>
</dbReference>
<dbReference type="PDB" id="6V73">
    <property type="method" value="X-ray"/>
    <property type="resolution" value="2.40 A"/>
    <property type="chains" value="A=20-261"/>
</dbReference>
<evidence type="ECO:0000313" key="14">
    <source>
        <dbReference type="EMBL" id="ABC63608.1"/>
    </source>
</evidence>
<dbReference type="InterPro" id="IPR001279">
    <property type="entry name" value="Metallo-B-lactamas"/>
</dbReference>
<feature type="binding site" evidence="16">
    <location>
        <position position="114"/>
    </location>
    <ligand>
        <name>Zn(2+)</name>
        <dbReference type="ChEBI" id="CHEBI:29105"/>
        <label>2</label>
    </ligand>
</feature>
<dbReference type="NCBIfam" id="NF012229">
    <property type="entry name" value="bla_class_B_core"/>
    <property type="match status" value="1"/>
</dbReference>
<evidence type="ECO:0000256" key="2">
    <source>
        <dbReference type="ARBA" id="ARBA00001947"/>
    </source>
</evidence>
<dbReference type="GO" id="GO:0017001">
    <property type="term" value="P:antibiotic catabolic process"/>
    <property type="evidence" value="ECO:0007669"/>
    <property type="project" value="UniProtKB-ARBA"/>
</dbReference>
<keyword evidence="7 16" id="KW-0479">Metal-binding</keyword>
<dbReference type="PDBsum" id="6V73"/>
<feature type="binding site" evidence="17">
    <location>
        <position position="91"/>
    </location>
    <ligand>
        <name>Ca(2+)</name>
        <dbReference type="ChEBI" id="CHEBI:29108"/>
        <label>1</label>
    </ligand>
</feature>
<evidence type="ECO:0000256" key="11">
    <source>
        <dbReference type="ARBA" id="ARBA00022833"/>
    </source>
</evidence>
<evidence type="ECO:0000256" key="8">
    <source>
        <dbReference type="ARBA" id="ARBA00022729"/>
    </source>
</evidence>
<feature type="binding site" evidence="18">
    <location>
        <position position="116"/>
    </location>
    <ligand>
        <name>Zn(2+)</name>
        <dbReference type="ChEBI" id="CHEBI:29105"/>
        <label>3</label>
    </ligand>
</feature>
<evidence type="ECO:0007829" key="16">
    <source>
        <dbReference type="PDB" id="6V3U"/>
    </source>
</evidence>
<feature type="domain" description="Metallo-beta-lactamase" evidence="13">
    <location>
        <begin position="66"/>
        <end position="242"/>
    </location>
</feature>
<dbReference type="RefSeq" id="WP_011414442.1">
    <property type="nucleotide sequence ID" value="NC_007722.1"/>
</dbReference>
<evidence type="ECO:0007829" key="17">
    <source>
        <dbReference type="PDB" id="6V72"/>
    </source>
</evidence>
<dbReference type="GO" id="GO:0046872">
    <property type="term" value="F:metal ion binding"/>
    <property type="evidence" value="ECO:0007669"/>
    <property type="project" value="UniProtKB-KW"/>
</dbReference>
<dbReference type="HOGENOM" id="CLU_068048_0_0_5"/>
<comment type="cofactor">
    <cofactor evidence="2">
        <name>Zn(2+)</name>
        <dbReference type="ChEBI" id="CHEBI:29105"/>
    </cofactor>
</comment>
<evidence type="ECO:0000256" key="6">
    <source>
        <dbReference type="ARBA" id="ARBA00012865"/>
    </source>
</evidence>
<sequence>MIARVLALAAALALPACVPGEIRSSVAEQEADRDIIRFGEVSFSQLAEGVWMHTTYLDLMGFGPIPSNGLLVVNGDNTILVDTAWTDEQTEQIVAWASMVLAKPVRAAVVTHAHQDKMGGMAALHGANIATWAHPLSNELAPEEGLVPARNAITFDANGWATGEAAQSLAPLRLYYPGGAHTRDNITVGLPELGIAFGGCMIKAGDASNLGNLADADTAAYAQSVRNFAAAFPDARTIAMSHSPPEGRKAIERTLDLAEEL</sequence>
<dbReference type="OrthoDB" id="420651at2"/>
<evidence type="ECO:0000256" key="7">
    <source>
        <dbReference type="ARBA" id="ARBA00022723"/>
    </source>
</evidence>
<evidence type="ECO:0000256" key="12">
    <source>
        <dbReference type="ARBA" id="ARBA00023251"/>
    </source>
</evidence>
<dbReference type="EMBL" id="CP000157">
    <property type="protein sequence ID" value="ABC63608.1"/>
    <property type="molecule type" value="Genomic_DNA"/>
</dbReference>
<dbReference type="Proteomes" id="UP000008808">
    <property type="component" value="Chromosome"/>
</dbReference>
<dbReference type="AlphaFoldDB" id="Q2N9N3"/>
<dbReference type="SUPFAM" id="SSF56281">
    <property type="entry name" value="Metallo-hydrolase/oxidoreductase"/>
    <property type="match status" value="1"/>
</dbReference>
<reference evidence="17" key="4">
    <citation type="submission" date="2019-12" db="PDB data bank">
        <title>Crystal Structure of Metallo Beta Lactamase from Erythrobacter litoralis.</title>
        <authorList>
            <consortium name="Center for Structural Genomics of Infectious Diseases (CSGID)"/>
            <person name="Maltseva N."/>
            <person name="Kim Y."/>
            <person name="Clancy S."/>
            <person name="Endres M."/>
            <person name="Mulligan R."/>
            <person name="Joachimiak A."/>
        </authorList>
    </citation>
    <scope>X-RAY CRYSTALLOGRAPHY (1.50 ANGSTROMS) OF 20-261 IN COMPLEX WITH CA(2+)</scope>
</reference>
<feature type="binding site" evidence="18">
    <location>
        <position position="242"/>
    </location>
    <ligand>
        <name>Zn(2+)</name>
        <dbReference type="ChEBI" id="CHEBI:29105"/>
        <label>3</label>
    </ligand>
</feature>
<dbReference type="NCBIfam" id="NF033088">
    <property type="entry name" value="bla_subclass_B1"/>
    <property type="match status" value="1"/>
</dbReference>
<dbReference type="InterPro" id="IPR036866">
    <property type="entry name" value="RibonucZ/Hydroxyglut_hydro"/>
</dbReference>
<feature type="binding site" evidence="17">
    <location>
        <position position="88"/>
    </location>
    <ligand>
        <name>Ca(2+)</name>
        <dbReference type="ChEBI" id="CHEBI:29108"/>
        <label>1</label>
    </ligand>
</feature>
<dbReference type="STRING" id="314225.ELI_07580"/>
<dbReference type="InterPro" id="IPR058199">
    <property type="entry name" value="BlaB//VIM/IMP-1"/>
</dbReference>
<reference evidence="15" key="1">
    <citation type="journal article" date="2009" name="J. Bacteriol.">
        <title>Complete genome sequence of Erythrobacter litoralis HTCC2594.</title>
        <authorList>
            <person name="Oh H.M."/>
            <person name="Giovannoni S.J."/>
            <person name="Ferriera S."/>
            <person name="Johnson J."/>
            <person name="Cho J.C."/>
        </authorList>
    </citation>
    <scope>NUCLEOTIDE SEQUENCE [LARGE SCALE GENOMIC DNA]</scope>
    <source>
        <strain evidence="15">HTCC2594</strain>
    </source>
</reference>
<keyword evidence="15" id="KW-1185">Reference proteome</keyword>
<evidence type="ECO:0000256" key="1">
    <source>
        <dbReference type="ARBA" id="ARBA00001526"/>
    </source>
</evidence>
<feature type="binding site" evidence="17">
    <location>
        <position position="164"/>
    </location>
    <ligand>
        <name>Ca(2+)</name>
        <dbReference type="ChEBI" id="CHEBI:29108"/>
        <label>2</label>
    </ligand>
</feature>
<reference evidence="18" key="3">
    <citation type="submission" date="2019-12" db="PDB data bank">
        <title>Crystal Structure of Metallo Beta Lactamase from Erythrobacter litoralis with beta mercaptoethanol in the active site.</title>
        <authorList>
            <consortium name="Center for Structural Genomics of Infectious Diseases (CSGID)"/>
            <person name="Maltseva N."/>
            <person name="Kim Y."/>
            <person name="Clancy S."/>
            <person name="Endres M."/>
            <person name="Mulligan R."/>
            <person name="Joachimiak A."/>
        </authorList>
    </citation>
    <scope>X-RAY CRYSTALLOGRAPHY (2.40 ANGSTROMS) OF 20-261 IN COMPLEX WITH ZN(2+)</scope>
</reference>
<protein>
    <recommendedName>
        <fullName evidence="6">beta-lactamase</fullName>
        <ecNumber evidence="6">3.5.2.6</ecNumber>
    </recommendedName>
</protein>
<dbReference type="SMART" id="SM00849">
    <property type="entry name" value="Lactamase_B"/>
    <property type="match status" value="1"/>
</dbReference>
<evidence type="ECO:0000313" key="15">
    <source>
        <dbReference type="Proteomes" id="UP000008808"/>
    </source>
</evidence>
<comment type="subunit">
    <text evidence="5">Monomer.</text>
</comment>
<keyword evidence="9" id="KW-0574">Periplasm</keyword>
<comment type="similarity">
    <text evidence="4">Belongs to the metallo-beta-lactamase superfamily. Class-B beta-lactamase family.</text>
</comment>
<dbReference type="PDBsum" id="6V3U"/>
<evidence type="ECO:0000256" key="3">
    <source>
        <dbReference type="ARBA" id="ARBA00004418"/>
    </source>
</evidence>
<feature type="binding site" evidence="17">
    <location>
        <position position="259"/>
    </location>
    <ligand>
        <name>Ca(2+)</name>
        <dbReference type="ChEBI" id="CHEBI:29108"/>
        <label>3</label>
    </ligand>
</feature>
<keyword evidence="12" id="KW-0046">Antibiotic resistance</keyword>
<gene>
    <name evidence="14" type="ordered locus">ELI_07580</name>
</gene>
<dbReference type="KEGG" id="eli:ELI_07580"/>
<feature type="binding site" evidence="18">
    <location>
        <position position="114"/>
    </location>
    <ligand>
        <name>Zn(2+)</name>
        <dbReference type="ChEBI" id="CHEBI:29105"/>
        <label>1</label>
    </ligand>
</feature>
<feature type="binding site" evidence="16">
    <location>
        <position position="242"/>
    </location>
    <ligand>
        <name>Zn(2+)</name>
        <dbReference type="ChEBI" id="CHEBI:29105"/>
        <label>2</label>
    </ligand>
</feature>
<dbReference type="PDB" id="6V72">
    <property type="method" value="X-ray"/>
    <property type="resolution" value="1.50 A"/>
    <property type="chains" value="A=20-261"/>
</dbReference>
<feature type="binding site" evidence="18">
    <location>
        <position position="181"/>
    </location>
    <ligand>
        <name>Zn(2+)</name>
        <dbReference type="ChEBI" id="CHEBI:29105"/>
        <label>1</label>
    </ligand>
</feature>
<feature type="binding site" evidence="18">
    <location>
        <position position="200"/>
    </location>
    <ligand>
        <name>Zn(2+)</name>
        <dbReference type="ChEBI" id="CHEBI:29105"/>
        <label>3</label>
    </ligand>
</feature>
<dbReference type="Pfam" id="PF00753">
    <property type="entry name" value="Lactamase_B"/>
    <property type="match status" value="1"/>
</dbReference>
<reference evidence="16" key="2">
    <citation type="submission" date="2019-11" db="PDB data bank">
        <title>Crystal Structure of the NDM_FIM-1 like Metallo-beta-Lactamase from Erythrobacter litoralis in the Mono-Zinc Form.</title>
        <authorList>
            <consortium name="Center for Structural Genomics of Infectious Diseases (CSGID)"/>
            <person name="Kim Y."/>
            <person name="Maltseva N."/>
            <person name="Mulligan R."/>
            <person name="Endres M."/>
            <person name="Joachimiak A."/>
        </authorList>
    </citation>
    <scope>X-RAY CRYSTALLOGRAPHY (2.00 ANGSTROMS) OF 23-261 IN COMPLEX WITH ZN(2+)</scope>
</reference>
<keyword evidence="10" id="KW-0378">Hydrolase</keyword>
<dbReference type="EC" id="3.5.2.6" evidence="6"/>
<organism evidence="14 15">
    <name type="scientific">Erythrobacter litoralis (strain HTCC2594)</name>
    <dbReference type="NCBI Taxonomy" id="314225"/>
    <lineage>
        <taxon>Bacteria</taxon>
        <taxon>Pseudomonadati</taxon>
        <taxon>Pseudomonadota</taxon>
        <taxon>Alphaproteobacteria</taxon>
        <taxon>Sphingomonadales</taxon>
        <taxon>Erythrobacteraceae</taxon>
        <taxon>Erythrobacter/Porphyrobacter group</taxon>
        <taxon>Erythrobacter</taxon>
    </lineage>
</organism>
<keyword evidence="11 16" id="KW-0862">Zinc</keyword>
<dbReference type="SMR" id="Q2N9N3"/>
<feature type="binding site" evidence="16">
    <location>
        <position position="112"/>
    </location>
    <ligand>
        <name>Zn(2+)</name>
        <dbReference type="ChEBI" id="CHEBI:29105"/>
        <label>2</label>
    </ligand>
</feature>
<evidence type="ECO:0000256" key="4">
    <source>
        <dbReference type="ARBA" id="ARBA00005250"/>
    </source>
</evidence>
<name>Q2N9N3_ERYLH</name>
<accession>Q2N9N3</accession>
<keyword evidence="16 17" id="KW-0002">3D-structure</keyword>
<dbReference type="CDD" id="cd16300">
    <property type="entry name" value="NDM_FIM-like_MBL-B1"/>
    <property type="match status" value="1"/>
</dbReference>
<dbReference type="PDBsum" id="6V72"/>
<evidence type="ECO:0000256" key="9">
    <source>
        <dbReference type="ARBA" id="ARBA00022764"/>
    </source>
</evidence>
<keyword evidence="8" id="KW-0732">Signal</keyword>
<evidence type="ECO:0000259" key="13">
    <source>
        <dbReference type="SMART" id="SM00849"/>
    </source>
</evidence>
<evidence type="ECO:0007829" key="18">
    <source>
        <dbReference type="PDB" id="6V73"/>
    </source>
</evidence>
<feature type="binding site" evidence="17">
    <location>
        <position position="256"/>
    </location>
    <ligand>
        <name>Ca(2+)</name>
        <dbReference type="ChEBI" id="CHEBI:29108"/>
        <label>3</label>
    </ligand>
</feature>
<keyword evidence="17" id="KW-0106">Calcium</keyword>
<dbReference type="eggNOG" id="COG0491">
    <property type="taxonomic scope" value="Bacteria"/>
</dbReference>
<proteinExistence type="evidence at protein level"/>
<comment type="catalytic activity">
    <reaction evidence="1">
        <text>a beta-lactam + H2O = a substituted beta-amino acid</text>
        <dbReference type="Rhea" id="RHEA:20401"/>
        <dbReference type="ChEBI" id="CHEBI:15377"/>
        <dbReference type="ChEBI" id="CHEBI:35627"/>
        <dbReference type="ChEBI" id="CHEBI:140347"/>
        <dbReference type="EC" id="3.5.2.6"/>
    </reaction>
</comment>